<organism evidence="1 2">
    <name type="scientific">Persea americana</name>
    <name type="common">Avocado</name>
    <dbReference type="NCBI Taxonomy" id="3435"/>
    <lineage>
        <taxon>Eukaryota</taxon>
        <taxon>Viridiplantae</taxon>
        <taxon>Streptophyta</taxon>
        <taxon>Embryophyta</taxon>
        <taxon>Tracheophyta</taxon>
        <taxon>Spermatophyta</taxon>
        <taxon>Magnoliopsida</taxon>
        <taxon>Magnoliidae</taxon>
        <taxon>Laurales</taxon>
        <taxon>Lauraceae</taxon>
        <taxon>Persea</taxon>
    </lineage>
</organism>
<gene>
    <name evidence="1" type="ORF">MRB53_026264</name>
</gene>
<dbReference type="Proteomes" id="UP001234297">
    <property type="component" value="Chromosome 8"/>
</dbReference>
<keyword evidence="2" id="KW-1185">Reference proteome</keyword>
<sequence>MTEIADPKTLQPEQPPPRRFSRCCVVTSATFLLVILLVAIVLILFFILFKPKDPTTTLLSANVSGVSPRVSFPAVRIQLNLSLDLLVLVHNPNRASFSHRPGKSLVLYRGKQVGQADVSPGRIRARGSERIPCRVTIEAEKFVSELGQLIGDVLSGEVGFDTTTRIPGKVTILGLFKRHAVGNAECHVVVGFPDLSIKRQECQYHTKV</sequence>
<name>A0ACC2LIC5_PERAE</name>
<reference evidence="1 2" key="1">
    <citation type="journal article" date="2022" name="Hortic Res">
        <title>A haplotype resolved chromosomal level avocado genome allows analysis of novel avocado genes.</title>
        <authorList>
            <person name="Nath O."/>
            <person name="Fletcher S.J."/>
            <person name="Hayward A."/>
            <person name="Shaw L.M."/>
            <person name="Masouleh A.K."/>
            <person name="Furtado A."/>
            <person name="Henry R.J."/>
            <person name="Mitter N."/>
        </authorList>
    </citation>
    <scope>NUCLEOTIDE SEQUENCE [LARGE SCALE GENOMIC DNA]</scope>
    <source>
        <strain evidence="2">cv. Hass</strain>
    </source>
</reference>
<dbReference type="EMBL" id="CM056816">
    <property type="protein sequence ID" value="KAJ8632928.1"/>
    <property type="molecule type" value="Genomic_DNA"/>
</dbReference>
<comment type="caution">
    <text evidence="1">The sequence shown here is derived from an EMBL/GenBank/DDBJ whole genome shotgun (WGS) entry which is preliminary data.</text>
</comment>
<proteinExistence type="predicted"/>
<protein>
    <submittedName>
        <fullName evidence="1">Uncharacterized protein</fullName>
    </submittedName>
</protein>
<evidence type="ECO:0000313" key="2">
    <source>
        <dbReference type="Proteomes" id="UP001234297"/>
    </source>
</evidence>
<accession>A0ACC2LIC5</accession>
<evidence type="ECO:0000313" key="1">
    <source>
        <dbReference type="EMBL" id="KAJ8632928.1"/>
    </source>
</evidence>